<evidence type="ECO:0000256" key="4">
    <source>
        <dbReference type="ARBA" id="ARBA00023015"/>
    </source>
</evidence>
<evidence type="ECO:0000256" key="6">
    <source>
        <dbReference type="ARBA" id="ARBA00023163"/>
    </source>
</evidence>
<evidence type="ECO:0000256" key="2">
    <source>
        <dbReference type="ARBA" id="ARBA00008409"/>
    </source>
</evidence>
<dbReference type="GO" id="GO:0004861">
    <property type="term" value="F:cyclin-dependent protein serine/threonine kinase inhibitor activity"/>
    <property type="evidence" value="ECO:0007669"/>
    <property type="project" value="InterPro"/>
</dbReference>
<dbReference type="PANTHER" id="PTHR13469:SF8">
    <property type="entry name" value="HEXIM P-TEFB COMPLEX SUBUNIT 1"/>
    <property type="match status" value="1"/>
</dbReference>
<evidence type="ECO:0000256" key="8">
    <source>
        <dbReference type="SAM" id="MobiDB-lite"/>
    </source>
</evidence>
<dbReference type="PANTHER" id="PTHR13469">
    <property type="entry name" value="HEXAMETHYLENE BISACETAMIDE INDUCIBLE 1"/>
    <property type="match status" value="1"/>
</dbReference>
<feature type="compositionally biased region" description="Low complexity" evidence="8">
    <location>
        <begin position="178"/>
        <end position="202"/>
    </location>
</feature>
<comment type="caution">
    <text evidence="9">The sequence shown here is derived from an EMBL/GenBank/DDBJ whole genome shotgun (WGS) entry which is preliminary data.</text>
</comment>
<dbReference type="PRINTS" id="PR02094">
    <property type="entry name" value="HEXIMFAMILY"/>
</dbReference>
<keyword evidence="3" id="KW-0678">Repressor</keyword>
<dbReference type="GO" id="GO:0005654">
    <property type="term" value="C:nucleoplasm"/>
    <property type="evidence" value="ECO:0007669"/>
    <property type="project" value="TreeGrafter"/>
</dbReference>
<evidence type="ECO:0000256" key="7">
    <source>
        <dbReference type="ARBA" id="ARBA00023242"/>
    </source>
</evidence>
<keyword evidence="6" id="KW-0804">Transcription</keyword>
<sequence length="456" mass="51535">MSYCDNKDKENYLNIDCNIVGINGHQENGPGDIYEVNRMKDVKVVVDSTPSAMEDEQTITAPSDNGNNQQINRLANVADKKKKMNDKKSWNSRKCGGNTSGGDDNHDVLSKKRKTRRGKPKPRNIKPYLKNTLYPRIRCHSNKQIKKSTQPPAPYNTTQFLMEDHSDLPEFEPKLAEGSGITTTTTTSSSSSSSLTTIPPSSQMTTTSLSSNVQELFQKPNPPPRTRDSSFSIDSEDDYFYSSPEDEEEFLTKEFSSAYEDLHAERLNSLSKHDLLQEYLLLESKLEHITKRMKLKNIQYDDDNNKTTTPTINTDDVGKKLKFYQQKIDDLLQQNDQLKRDNEALRGKRKNSVSSIDSESDSDDSSSSSSSTSNHSDNSACGDKDKSDFDKNLLEEDIHSDDTSTKDSSSPMHSNSIQQIKIGAKWDNVIMMKNIITSKIKKKEMKFVDSKIRTMT</sequence>
<evidence type="ECO:0000256" key="1">
    <source>
        <dbReference type="ARBA" id="ARBA00004123"/>
    </source>
</evidence>
<evidence type="ECO:0000256" key="3">
    <source>
        <dbReference type="ARBA" id="ARBA00022491"/>
    </source>
</evidence>
<dbReference type="Gene3D" id="6.10.250.2910">
    <property type="match status" value="1"/>
</dbReference>
<dbReference type="Proteomes" id="UP000639338">
    <property type="component" value="Unassembled WGS sequence"/>
</dbReference>
<dbReference type="InterPro" id="IPR024872">
    <property type="entry name" value="HEXIM"/>
</dbReference>
<feature type="region of interest" description="Disordered" evidence="8">
    <location>
        <begin position="77"/>
        <end position="137"/>
    </location>
</feature>
<dbReference type="GO" id="GO:0097322">
    <property type="term" value="F:7SK snRNA binding"/>
    <property type="evidence" value="ECO:0007669"/>
    <property type="project" value="TreeGrafter"/>
</dbReference>
<dbReference type="AlphaFoldDB" id="A0A834XTJ5"/>
<comment type="subcellular location">
    <subcellularLocation>
        <location evidence="1">Nucleus</location>
    </subcellularLocation>
</comment>
<dbReference type="GO" id="GO:0000122">
    <property type="term" value="P:negative regulation of transcription by RNA polymerase II"/>
    <property type="evidence" value="ECO:0007669"/>
    <property type="project" value="InterPro"/>
</dbReference>
<feature type="compositionally biased region" description="Acidic residues" evidence="8">
    <location>
        <begin position="234"/>
        <end position="245"/>
    </location>
</feature>
<keyword evidence="10" id="KW-1185">Reference proteome</keyword>
<dbReference type="GO" id="GO:0005737">
    <property type="term" value="C:cytoplasm"/>
    <property type="evidence" value="ECO:0007669"/>
    <property type="project" value="InterPro"/>
</dbReference>
<evidence type="ECO:0000256" key="5">
    <source>
        <dbReference type="ARBA" id="ARBA00023054"/>
    </source>
</evidence>
<comment type="similarity">
    <text evidence="2">Belongs to the HEXIM family.</text>
</comment>
<keyword evidence="7" id="KW-0539">Nucleus</keyword>
<keyword evidence="5" id="KW-0175">Coiled coil</keyword>
<name>A0A834XTJ5_APHGI</name>
<feature type="region of interest" description="Disordered" evidence="8">
    <location>
        <begin position="171"/>
        <end position="245"/>
    </location>
</feature>
<organism evidence="9 10">
    <name type="scientific">Aphidius gifuensis</name>
    <name type="common">Parasitoid wasp</name>
    <dbReference type="NCBI Taxonomy" id="684658"/>
    <lineage>
        <taxon>Eukaryota</taxon>
        <taxon>Metazoa</taxon>
        <taxon>Ecdysozoa</taxon>
        <taxon>Arthropoda</taxon>
        <taxon>Hexapoda</taxon>
        <taxon>Insecta</taxon>
        <taxon>Pterygota</taxon>
        <taxon>Neoptera</taxon>
        <taxon>Endopterygota</taxon>
        <taxon>Hymenoptera</taxon>
        <taxon>Apocrita</taxon>
        <taxon>Ichneumonoidea</taxon>
        <taxon>Braconidae</taxon>
        <taxon>Aphidiinae</taxon>
        <taxon>Aphidius</taxon>
    </lineage>
</organism>
<accession>A0A834XTJ5</accession>
<evidence type="ECO:0000313" key="10">
    <source>
        <dbReference type="Proteomes" id="UP000639338"/>
    </source>
</evidence>
<feature type="compositionally biased region" description="Polar residues" evidence="8">
    <location>
        <begin position="203"/>
        <end position="215"/>
    </location>
</feature>
<feature type="compositionally biased region" description="Low complexity" evidence="8">
    <location>
        <begin position="365"/>
        <end position="379"/>
    </location>
</feature>
<feature type="region of interest" description="Disordered" evidence="8">
    <location>
        <begin position="339"/>
        <end position="388"/>
    </location>
</feature>
<dbReference type="OrthoDB" id="10058500at2759"/>
<proteinExistence type="inferred from homology"/>
<keyword evidence="4" id="KW-0805">Transcription regulation</keyword>
<protein>
    <submittedName>
        <fullName evidence="9">Uncharacterized protein</fullName>
    </submittedName>
</protein>
<reference evidence="9 10" key="1">
    <citation type="submission" date="2020-08" db="EMBL/GenBank/DDBJ databases">
        <title>Aphidius gifuensis genome sequencing and assembly.</title>
        <authorList>
            <person name="Du Z."/>
        </authorList>
    </citation>
    <scope>NUCLEOTIDE SEQUENCE [LARGE SCALE GENOMIC DNA]</scope>
    <source>
        <strain evidence="9">YNYX2018</strain>
        <tissue evidence="9">Adults</tissue>
    </source>
</reference>
<feature type="compositionally biased region" description="Basic residues" evidence="8">
    <location>
        <begin position="111"/>
        <end position="124"/>
    </location>
</feature>
<dbReference type="Pfam" id="PF15313">
    <property type="entry name" value="HEXIM"/>
    <property type="match status" value="1"/>
</dbReference>
<gene>
    <name evidence="9" type="ORF">HCN44_010757</name>
</gene>
<evidence type="ECO:0000313" key="9">
    <source>
        <dbReference type="EMBL" id="KAF7991956.1"/>
    </source>
</evidence>
<dbReference type="EMBL" id="JACMRX010000004">
    <property type="protein sequence ID" value="KAF7991956.1"/>
    <property type="molecule type" value="Genomic_DNA"/>
</dbReference>